<evidence type="ECO:0000313" key="3">
    <source>
        <dbReference type="Proteomes" id="UP000625711"/>
    </source>
</evidence>
<dbReference type="AlphaFoldDB" id="A0A834IHQ2"/>
<keyword evidence="3" id="KW-1185">Reference proteome</keyword>
<reference evidence="2" key="1">
    <citation type="submission" date="2020-08" db="EMBL/GenBank/DDBJ databases">
        <title>Genome sequencing and assembly of the red palm weevil Rhynchophorus ferrugineus.</title>
        <authorList>
            <person name="Dias G.B."/>
            <person name="Bergman C.M."/>
            <person name="Manee M."/>
        </authorList>
    </citation>
    <scope>NUCLEOTIDE SEQUENCE</scope>
    <source>
        <strain evidence="2">AA-2017</strain>
        <tissue evidence="2">Whole larva</tissue>
    </source>
</reference>
<sequence>MAPTGKFNIKSVPIGITEAEAVAKPVISKTTFKHAQSLRIPNSDLKLVRNGPSGTSCVAINFGQLFFWLDSPESIPKLRTARLPRPPIESKKPEVQKLTPRAPPHRANHPTPFSGPWGTRRYRNKNHFAWRHLTTPARSRLVRATVLPAAIKRGLHAIGGTSAAIVGYCQRALINEEKARPPARPPNQ</sequence>
<dbReference type="EMBL" id="JAACXV010000372">
    <property type="protein sequence ID" value="KAF7279232.1"/>
    <property type="molecule type" value="Genomic_DNA"/>
</dbReference>
<feature type="region of interest" description="Disordered" evidence="1">
    <location>
        <begin position="84"/>
        <end position="118"/>
    </location>
</feature>
<organism evidence="2 3">
    <name type="scientific">Rhynchophorus ferrugineus</name>
    <name type="common">Red palm weevil</name>
    <name type="synonym">Curculio ferrugineus</name>
    <dbReference type="NCBI Taxonomy" id="354439"/>
    <lineage>
        <taxon>Eukaryota</taxon>
        <taxon>Metazoa</taxon>
        <taxon>Ecdysozoa</taxon>
        <taxon>Arthropoda</taxon>
        <taxon>Hexapoda</taxon>
        <taxon>Insecta</taxon>
        <taxon>Pterygota</taxon>
        <taxon>Neoptera</taxon>
        <taxon>Endopterygota</taxon>
        <taxon>Coleoptera</taxon>
        <taxon>Polyphaga</taxon>
        <taxon>Cucujiformia</taxon>
        <taxon>Curculionidae</taxon>
        <taxon>Dryophthorinae</taxon>
        <taxon>Rhynchophorus</taxon>
    </lineage>
</organism>
<evidence type="ECO:0000256" key="1">
    <source>
        <dbReference type="SAM" id="MobiDB-lite"/>
    </source>
</evidence>
<proteinExistence type="predicted"/>
<gene>
    <name evidence="2" type="ORF">GWI33_007499</name>
</gene>
<accession>A0A834IHQ2</accession>
<name>A0A834IHQ2_RHYFE</name>
<protein>
    <submittedName>
        <fullName evidence="2">Uncharacterized protein</fullName>
    </submittedName>
</protein>
<dbReference type="Proteomes" id="UP000625711">
    <property type="component" value="Unassembled WGS sequence"/>
</dbReference>
<comment type="caution">
    <text evidence="2">The sequence shown here is derived from an EMBL/GenBank/DDBJ whole genome shotgun (WGS) entry which is preliminary data.</text>
</comment>
<evidence type="ECO:0000313" key="2">
    <source>
        <dbReference type="EMBL" id="KAF7279232.1"/>
    </source>
</evidence>